<comment type="similarity">
    <text evidence="1">Belongs to the polysaccharide synthase family.</text>
</comment>
<keyword evidence="2" id="KW-1133">Transmembrane helix</keyword>
<feature type="transmembrane region" description="Helical" evidence="2">
    <location>
        <begin position="168"/>
        <end position="184"/>
    </location>
</feature>
<dbReference type="AlphaFoldDB" id="A0A1H4DB14"/>
<evidence type="ECO:0000313" key="5">
    <source>
        <dbReference type="Proteomes" id="UP000198820"/>
    </source>
</evidence>
<dbReference type="SUPFAM" id="SSF53335">
    <property type="entry name" value="S-adenosyl-L-methionine-dependent methyltransferases"/>
    <property type="match status" value="1"/>
</dbReference>
<dbReference type="Pfam" id="PF13727">
    <property type="entry name" value="CoA_binding_3"/>
    <property type="match status" value="1"/>
</dbReference>
<dbReference type="InterPro" id="IPR036291">
    <property type="entry name" value="NAD(P)-bd_dom_sf"/>
</dbReference>
<sequence length="653" mass="74184">MFIKNNLISHITNPNIYPVIELLKSRLRRQTPRWLIFIIDLHVVLMTFLPAYFLIFKLHWEPFSTSFIKLICATLIVYAILFVIFKTYRGIIRHTGFNDMLRVLWVGLTALILLSIYVSLLDFNSSKMIYSILVVHFLINSMSLIFLRFAYKSIYFQYIQAKSSQKKVMIYGAGESGIITYNALSNERGLAKNIVGFIDDNPKVQKNKINGKSVYSPSIIDLEFIEKNHIKEIIFSIQNISSKNLNNLVSNFENFPVNLKIVPPLRNWIDGDLKAQQIKDIRIEDLLSRDPIQLKKESVSKQLEDQVVLVTGGAGSIGSEIVSQILNYPCKKIVLVDQAETPVYDIQQTCLARRNEDLPEIIFVVADVRDQKRMESLFKKHKPDVVYHAAAYKHVPLMESNPYEASSTNILGTINIIDCAIAFKTKKFVMVSTDKAVNPTNVMGATKRIAELYVSKVSKKQNQTKFITTRFGNVLGSNGSVIPLFKKQIMNGGPLTVTHKDVTRYFMTIPEACQLVLEAGAMGEGGEIYVFDMGESVKIYDLAKRMIQLSGLQYPNDIDIKIVGLRPGEKVYEELLADGENTIATHHEKILIAKARDNNIKNFETILDKLIQFEIEADEESMNMELVDIIKKLAPEYISQNSIYQSLDPKRAG</sequence>
<dbReference type="STRING" id="908615.SAMN05421540_11041"/>
<gene>
    <name evidence="4" type="ORF">SAMN05421540_11041</name>
</gene>
<dbReference type="InterPro" id="IPR003869">
    <property type="entry name" value="Polysac_CapD-like"/>
</dbReference>
<dbReference type="EMBL" id="FNQF01000010">
    <property type="protein sequence ID" value="SEA69738.1"/>
    <property type="molecule type" value="Genomic_DNA"/>
</dbReference>
<evidence type="ECO:0000256" key="1">
    <source>
        <dbReference type="ARBA" id="ARBA00007430"/>
    </source>
</evidence>
<evidence type="ECO:0000256" key="2">
    <source>
        <dbReference type="SAM" id="Phobius"/>
    </source>
</evidence>
<dbReference type="InterPro" id="IPR051203">
    <property type="entry name" value="Polysaccharide_Synthase-Rel"/>
</dbReference>
<dbReference type="Pfam" id="PF02719">
    <property type="entry name" value="Polysacc_synt_2"/>
    <property type="match status" value="1"/>
</dbReference>
<evidence type="ECO:0000259" key="3">
    <source>
        <dbReference type="Pfam" id="PF02719"/>
    </source>
</evidence>
<dbReference type="PANTHER" id="PTHR43318:SF1">
    <property type="entry name" value="POLYSACCHARIDE BIOSYNTHESIS PROTEIN EPSC-RELATED"/>
    <property type="match status" value="1"/>
</dbReference>
<name>A0A1H4DB14_9FLAO</name>
<proteinExistence type="inferred from homology"/>
<feature type="transmembrane region" description="Helical" evidence="2">
    <location>
        <begin position="127"/>
        <end position="147"/>
    </location>
</feature>
<feature type="transmembrane region" description="Helical" evidence="2">
    <location>
        <begin position="67"/>
        <end position="88"/>
    </location>
</feature>
<keyword evidence="5" id="KW-1185">Reference proteome</keyword>
<organism evidence="4 5">
    <name type="scientific">Psychroflexus halocasei</name>
    <dbReference type="NCBI Taxonomy" id="908615"/>
    <lineage>
        <taxon>Bacteria</taxon>
        <taxon>Pseudomonadati</taxon>
        <taxon>Bacteroidota</taxon>
        <taxon>Flavobacteriia</taxon>
        <taxon>Flavobacteriales</taxon>
        <taxon>Flavobacteriaceae</taxon>
        <taxon>Psychroflexus</taxon>
    </lineage>
</organism>
<feature type="transmembrane region" description="Helical" evidence="2">
    <location>
        <begin position="100"/>
        <end position="121"/>
    </location>
</feature>
<dbReference type="Gene3D" id="3.40.50.720">
    <property type="entry name" value="NAD(P)-binding Rossmann-like Domain"/>
    <property type="match status" value="2"/>
</dbReference>
<protein>
    <submittedName>
        <fullName evidence="4">NDP-sugar epimerase, includes UDP-GlcNAc-inverting 4,6-dehydratase FlaA1 and capsular polysaccharide biosynthesis protein EpsC</fullName>
    </submittedName>
</protein>
<dbReference type="PANTHER" id="PTHR43318">
    <property type="entry name" value="UDP-N-ACETYLGLUCOSAMINE 4,6-DEHYDRATASE"/>
    <property type="match status" value="1"/>
</dbReference>
<dbReference type="SUPFAM" id="SSF51735">
    <property type="entry name" value="NAD(P)-binding Rossmann-fold domains"/>
    <property type="match status" value="1"/>
</dbReference>
<feature type="domain" description="Polysaccharide biosynthesis protein CapD-like" evidence="3">
    <location>
        <begin position="308"/>
        <end position="594"/>
    </location>
</feature>
<reference evidence="4 5" key="1">
    <citation type="submission" date="2016-10" db="EMBL/GenBank/DDBJ databases">
        <authorList>
            <person name="de Groot N.N."/>
        </authorList>
    </citation>
    <scope>NUCLEOTIDE SEQUENCE [LARGE SCALE GENOMIC DNA]</scope>
    <source>
        <strain evidence="4 5">DSM 23581</strain>
    </source>
</reference>
<dbReference type="CDD" id="cd05237">
    <property type="entry name" value="UDP_invert_4-6DH_SDR_e"/>
    <property type="match status" value="1"/>
</dbReference>
<dbReference type="Proteomes" id="UP000198820">
    <property type="component" value="Unassembled WGS sequence"/>
</dbReference>
<keyword evidence="2" id="KW-0812">Transmembrane</keyword>
<keyword evidence="2" id="KW-0472">Membrane</keyword>
<accession>A0A1H4DB14</accession>
<feature type="transmembrane region" description="Helical" evidence="2">
    <location>
        <begin position="34"/>
        <end position="55"/>
    </location>
</feature>
<evidence type="ECO:0000313" key="4">
    <source>
        <dbReference type="EMBL" id="SEA69738.1"/>
    </source>
</evidence>
<dbReference type="InterPro" id="IPR029063">
    <property type="entry name" value="SAM-dependent_MTases_sf"/>
</dbReference>